<dbReference type="Gene3D" id="4.10.240.10">
    <property type="entry name" value="Zn(2)-C6 fungal-type DNA-binding domain"/>
    <property type="match status" value="1"/>
</dbReference>
<dbReference type="GO" id="GO:0005634">
    <property type="term" value="C:nucleus"/>
    <property type="evidence" value="ECO:0007669"/>
    <property type="project" value="UniProtKB-SubCell"/>
</dbReference>
<evidence type="ECO:0000313" key="6">
    <source>
        <dbReference type="EMBL" id="KIM34296.1"/>
    </source>
</evidence>
<feature type="domain" description="Zn(2)-C6 fungal-type" evidence="5">
    <location>
        <begin position="43"/>
        <end position="72"/>
    </location>
</feature>
<organism evidence="6 7">
    <name type="scientific">Serendipita vermifera MAFF 305830</name>
    <dbReference type="NCBI Taxonomy" id="933852"/>
    <lineage>
        <taxon>Eukaryota</taxon>
        <taxon>Fungi</taxon>
        <taxon>Dikarya</taxon>
        <taxon>Basidiomycota</taxon>
        <taxon>Agaricomycotina</taxon>
        <taxon>Agaricomycetes</taxon>
        <taxon>Sebacinales</taxon>
        <taxon>Serendipitaceae</taxon>
        <taxon>Serendipita</taxon>
    </lineage>
</organism>
<dbReference type="GO" id="GO:0008270">
    <property type="term" value="F:zinc ion binding"/>
    <property type="evidence" value="ECO:0007669"/>
    <property type="project" value="InterPro"/>
</dbReference>
<evidence type="ECO:0000259" key="5">
    <source>
        <dbReference type="PROSITE" id="PS50048"/>
    </source>
</evidence>
<reference evidence="7" key="2">
    <citation type="submission" date="2015-01" db="EMBL/GenBank/DDBJ databases">
        <title>Evolutionary Origins and Diversification of the Mycorrhizal Mutualists.</title>
        <authorList>
            <consortium name="DOE Joint Genome Institute"/>
            <consortium name="Mycorrhizal Genomics Consortium"/>
            <person name="Kohler A."/>
            <person name="Kuo A."/>
            <person name="Nagy L.G."/>
            <person name="Floudas D."/>
            <person name="Copeland A."/>
            <person name="Barry K.W."/>
            <person name="Cichocki N."/>
            <person name="Veneault-Fourrey C."/>
            <person name="LaButti K."/>
            <person name="Lindquist E.A."/>
            <person name="Lipzen A."/>
            <person name="Lundell T."/>
            <person name="Morin E."/>
            <person name="Murat C."/>
            <person name="Riley R."/>
            <person name="Ohm R."/>
            <person name="Sun H."/>
            <person name="Tunlid A."/>
            <person name="Henrissat B."/>
            <person name="Grigoriev I.V."/>
            <person name="Hibbett D.S."/>
            <person name="Martin F."/>
        </authorList>
    </citation>
    <scope>NUCLEOTIDE SEQUENCE [LARGE SCALE GENOMIC DNA]</scope>
    <source>
        <strain evidence="7">MAFF 305830</strain>
    </source>
</reference>
<dbReference type="InterPro" id="IPR001138">
    <property type="entry name" value="Zn2Cys6_DnaBD"/>
</dbReference>
<dbReference type="PANTHER" id="PTHR31001:SF56">
    <property type="entry name" value="ZN(2)-C6 FUNGAL-TYPE DOMAIN-CONTAINING PROTEIN"/>
    <property type="match status" value="1"/>
</dbReference>
<dbReference type="Pfam" id="PF00172">
    <property type="entry name" value="Zn_clus"/>
    <property type="match status" value="1"/>
</dbReference>
<name>A0A0C3BSC5_SERVB</name>
<feature type="region of interest" description="Disordered" evidence="4">
    <location>
        <begin position="625"/>
        <end position="647"/>
    </location>
</feature>
<dbReference type="STRING" id="933852.A0A0C3BSC5"/>
<evidence type="ECO:0000313" key="7">
    <source>
        <dbReference type="Proteomes" id="UP000054097"/>
    </source>
</evidence>
<keyword evidence="2" id="KW-0539">Nucleus</keyword>
<dbReference type="InterPro" id="IPR050613">
    <property type="entry name" value="Sec_Metabolite_Reg"/>
</dbReference>
<proteinExistence type="predicted"/>
<dbReference type="GO" id="GO:0000981">
    <property type="term" value="F:DNA-binding transcription factor activity, RNA polymerase II-specific"/>
    <property type="evidence" value="ECO:0007669"/>
    <property type="project" value="InterPro"/>
</dbReference>
<dbReference type="SMART" id="SM00066">
    <property type="entry name" value="GAL4"/>
    <property type="match status" value="1"/>
</dbReference>
<feature type="coiled-coil region" evidence="3">
    <location>
        <begin position="89"/>
        <end position="116"/>
    </location>
</feature>
<keyword evidence="7" id="KW-1185">Reference proteome</keyword>
<evidence type="ECO:0000256" key="3">
    <source>
        <dbReference type="SAM" id="Coils"/>
    </source>
</evidence>
<reference evidence="6 7" key="1">
    <citation type="submission" date="2014-04" db="EMBL/GenBank/DDBJ databases">
        <authorList>
            <consortium name="DOE Joint Genome Institute"/>
            <person name="Kuo A."/>
            <person name="Zuccaro A."/>
            <person name="Kohler A."/>
            <person name="Nagy L.G."/>
            <person name="Floudas D."/>
            <person name="Copeland A."/>
            <person name="Barry K.W."/>
            <person name="Cichocki N."/>
            <person name="Veneault-Fourrey C."/>
            <person name="LaButti K."/>
            <person name="Lindquist E.A."/>
            <person name="Lipzen A."/>
            <person name="Lundell T."/>
            <person name="Morin E."/>
            <person name="Murat C."/>
            <person name="Sun H."/>
            <person name="Tunlid A."/>
            <person name="Henrissat B."/>
            <person name="Grigoriev I.V."/>
            <person name="Hibbett D.S."/>
            <person name="Martin F."/>
            <person name="Nordberg H.P."/>
            <person name="Cantor M.N."/>
            <person name="Hua S.X."/>
        </authorList>
    </citation>
    <scope>NUCLEOTIDE SEQUENCE [LARGE SCALE GENOMIC DNA]</scope>
    <source>
        <strain evidence="6 7">MAFF 305830</strain>
    </source>
</reference>
<sequence length="699" mass="76363">MFTSSDINFNMAPLNKPDLLAPKDSGPSQDGIGPAPSSSKAKNCAECRRLKVKCDRKVPCQNCLKRGCPSICPDSVLVARGNKLILANTEDLHQRLEQYSLRIRELETALSSLQAKHSDDPHPLLSPDQLLTGSIRKEEEDPNDAPVTSFGSLMIGGDGTAKYFGATSGAEWVIPLEDDTAQQGYSCAPVSVKGNGNPFKGASDLDLVNGGFPGPVDADMLDIPALKKMVIAELPPRDRAISLINTYYSRVAWQFDPIRRTRLINEFFVPCYENVQDPPISPHGVALLYAIFGLVCLWPVLDLALASGNRGSYSALLKLDKKIRDWTLPIHLRVAKHTVPEERQTAYIFQRTSVFMVREIGLMCLHRSYFARALLEPPFDPLRGQYSRSVLAAYASACAVLGRIRTLYAREPIIMARFPFFWTHSFSAAVILGAIVTRAPDCPLAATALVEFDHAVEMFKRARNGYRAGRLLPVLLDLQSKAKASKESFERGTWSRPTESDPALFPGLGGCKAIVHQTRQQPAASPASSTEENNVLASLGNVQPTLDDYLRSFQQQPGNSNTNVPMGITSSDDFLRGALTGDWAGLAPTQPDSTMPDLTGRYNPAPATLNVSWQDPYNTQPMQQNGSGMFASSPYSDSSMSSGSNGNNLQSNFAYTPPFQSFGKTPPANTASLANGQSEETIVLWDNFLRDLGLQNVPN</sequence>
<dbReference type="PANTHER" id="PTHR31001">
    <property type="entry name" value="UNCHARACTERIZED TRANSCRIPTIONAL REGULATORY PROTEIN"/>
    <property type="match status" value="1"/>
</dbReference>
<dbReference type="CDD" id="cd12148">
    <property type="entry name" value="fungal_TF_MHR"/>
    <property type="match status" value="1"/>
</dbReference>
<dbReference type="SUPFAM" id="SSF57701">
    <property type="entry name" value="Zn2/Cys6 DNA-binding domain"/>
    <property type="match status" value="1"/>
</dbReference>
<dbReference type="OrthoDB" id="424974at2759"/>
<gene>
    <name evidence="6" type="ORF">M408DRAFT_59666</name>
</gene>
<accession>A0A0C3BSC5</accession>
<evidence type="ECO:0000256" key="2">
    <source>
        <dbReference type="ARBA" id="ARBA00023242"/>
    </source>
</evidence>
<dbReference type="EMBL" id="KN824277">
    <property type="protein sequence ID" value="KIM34296.1"/>
    <property type="molecule type" value="Genomic_DNA"/>
</dbReference>
<dbReference type="AlphaFoldDB" id="A0A0C3BSC5"/>
<dbReference type="InterPro" id="IPR036864">
    <property type="entry name" value="Zn2-C6_fun-type_DNA-bd_sf"/>
</dbReference>
<feature type="region of interest" description="Disordered" evidence="4">
    <location>
        <begin position="16"/>
        <end position="40"/>
    </location>
</feature>
<evidence type="ECO:0000256" key="1">
    <source>
        <dbReference type="ARBA" id="ARBA00004123"/>
    </source>
</evidence>
<evidence type="ECO:0000256" key="4">
    <source>
        <dbReference type="SAM" id="MobiDB-lite"/>
    </source>
</evidence>
<keyword evidence="3" id="KW-0175">Coiled coil</keyword>
<comment type="subcellular location">
    <subcellularLocation>
        <location evidence="1">Nucleus</location>
    </subcellularLocation>
</comment>
<dbReference type="HOGENOM" id="CLU_007340_4_2_1"/>
<protein>
    <recommendedName>
        <fullName evidence="5">Zn(2)-C6 fungal-type domain-containing protein</fullName>
    </recommendedName>
</protein>
<dbReference type="CDD" id="cd00067">
    <property type="entry name" value="GAL4"/>
    <property type="match status" value="1"/>
</dbReference>
<dbReference type="Proteomes" id="UP000054097">
    <property type="component" value="Unassembled WGS sequence"/>
</dbReference>
<dbReference type="PROSITE" id="PS50048">
    <property type="entry name" value="ZN2_CY6_FUNGAL_2"/>
    <property type="match status" value="1"/>
</dbReference>
<feature type="compositionally biased region" description="Low complexity" evidence="4">
    <location>
        <begin position="632"/>
        <end position="647"/>
    </location>
</feature>